<dbReference type="SUPFAM" id="SSF141322">
    <property type="entry name" value="NfeD domain-like"/>
    <property type="match status" value="1"/>
</dbReference>
<keyword evidence="8" id="KW-1185">Reference proteome</keyword>
<accession>A0ABW0YPU0</accession>
<keyword evidence="3 5" id="KW-1133">Transmembrane helix</keyword>
<dbReference type="InterPro" id="IPR052165">
    <property type="entry name" value="Membrane_assoc_protease"/>
</dbReference>
<name>A0ABW0YPU0_9BACI</name>
<dbReference type="InterPro" id="IPR002810">
    <property type="entry name" value="NfeD-like_C"/>
</dbReference>
<evidence type="ECO:0000313" key="7">
    <source>
        <dbReference type="EMBL" id="MFC5713390.1"/>
    </source>
</evidence>
<sequence length="214" mass="23178">MDWLDNASVGFLVVFLGTLFLVGELLVKMRGLFAVIGIVLMSLFFAYHIDAASGLWIVLLYGAGLGLIIFDGKVTGDGTIALLGALMMIMGIAVPAPGFLYGSLAAMGFILGALASTFFLRVFSRRELWSKITLKDKMTGDLGYNSINETYKDLVGQKGKTMTDFRPIGTIDIDGSQYSATSGGQWIKAGEEIEVIEVDGTRILVKKLEEQKES</sequence>
<evidence type="ECO:0000259" key="6">
    <source>
        <dbReference type="Pfam" id="PF01957"/>
    </source>
</evidence>
<evidence type="ECO:0000256" key="3">
    <source>
        <dbReference type="ARBA" id="ARBA00022989"/>
    </source>
</evidence>
<evidence type="ECO:0000256" key="2">
    <source>
        <dbReference type="ARBA" id="ARBA00022692"/>
    </source>
</evidence>
<feature type="transmembrane region" description="Helical" evidence="5">
    <location>
        <begin position="32"/>
        <end position="49"/>
    </location>
</feature>
<dbReference type="Pfam" id="PF01957">
    <property type="entry name" value="NfeD"/>
    <property type="match status" value="1"/>
</dbReference>
<feature type="transmembrane region" description="Helical" evidence="5">
    <location>
        <begin position="6"/>
        <end position="27"/>
    </location>
</feature>
<comment type="caution">
    <text evidence="7">The sequence shown here is derived from an EMBL/GenBank/DDBJ whole genome shotgun (WGS) entry which is preliminary data.</text>
</comment>
<dbReference type="PANTHER" id="PTHR33507">
    <property type="entry name" value="INNER MEMBRANE PROTEIN YBBJ"/>
    <property type="match status" value="1"/>
</dbReference>
<keyword evidence="4 5" id="KW-0472">Membrane</keyword>
<evidence type="ECO:0000256" key="1">
    <source>
        <dbReference type="ARBA" id="ARBA00004141"/>
    </source>
</evidence>
<protein>
    <submittedName>
        <fullName evidence="7">NfeD family protein</fullName>
    </submittedName>
</protein>
<feature type="domain" description="NfeD-like C-terminal" evidence="6">
    <location>
        <begin position="152"/>
        <end position="207"/>
    </location>
</feature>
<dbReference type="InterPro" id="IPR012340">
    <property type="entry name" value="NA-bd_OB-fold"/>
</dbReference>
<gene>
    <name evidence="7" type="ORF">ACFPU1_11405</name>
</gene>
<dbReference type="EMBL" id="JBHSOZ010000005">
    <property type="protein sequence ID" value="MFC5713390.1"/>
    <property type="molecule type" value="Genomic_DNA"/>
</dbReference>
<dbReference type="RefSeq" id="WP_385941163.1">
    <property type="nucleotide sequence ID" value="NZ_JBHSOZ010000005.1"/>
</dbReference>
<dbReference type="Gene3D" id="2.40.50.140">
    <property type="entry name" value="Nucleic acid-binding proteins"/>
    <property type="match status" value="1"/>
</dbReference>
<comment type="subcellular location">
    <subcellularLocation>
        <location evidence="1">Membrane</location>
        <topology evidence="1">Multi-pass membrane protein</topology>
    </subcellularLocation>
</comment>
<feature type="transmembrane region" description="Helical" evidence="5">
    <location>
        <begin position="104"/>
        <end position="123"/>
    </location>
</feature>
<evidence type="ECO:0000256" key="4">
    <source>
        <dbReference type="ARBA" id="ARBA00023136"/>
    </source>
</evidence>
<organism evidence="7 8">
    <name type="scientific">Thalassorhabdus alkalitolerans</name>
    <dbReference type="NCBI Taxonomy" id="2282697"/>
    <lineage>
        <taxon>Bacteria</taxon>
        <taxon>Bacillati</taxon>
        <taxon>Bacillota</taxon>
        <taxon>Bacilli</taxon>
        <taxon>Bacillales</taxon>
        <taxon>Bacillaceae</taxon>
        <taxon>Thalassorhabdus</taxon>
    </lineage>
</organism>
<keyword evidence="2 5" id="KW-0812">Transmembrane</keyword>
<feature type="transmembrane region" description="Helical" evidence="5">
    <location>
        <begin position="55"/>
        <end position="72"/>
    </location>
</feature>
<reference evidence="8" key="1">
    <citation type="journal article" date="2019" name="Int. J. Syst. Evol. Microbiol.">
        <title>The Global Catalogue of Microorganisms (GCM) 10K type strain sequencing project: providing services to taxonomists for standard genome sequencing and annotation.</title>
        <authorList>
            <consortium name="The Broad Institute Genomics Platform"/>
            <consortium name="The Broad Institute Genome Sequencing Center for Infectious Disease"/>
            <person name="Wu L."/>
            <person name="Ma J."/>
        </authorList>
    </citation>
    <scope>NUCLEOTIDE SEQUENCE [LARGE SCALE GENOMIC DNA]</scope>
    <source>
        <strain evidence="8">CECT 7184</strain>
    </source>
</reference>
<dbReference type="Proteomes" id="UP001596142">
    <property type="component" value="Unassembled WGS sequence"/>
</dbReference>
<feature type="transmembrane region" description="Helical" evidence="5">
    <location>
        <begin position="79"/>
        <end position="98"/>
    </location>
</feature>
<proteinExistence type="predicted"/>
<evidence type="ECO:0000256" key="5">
    <source>
        <dbReference type="SAM" id="Phobius"/>
    </source>
</evidence>
<evidence type="ECO:0000313" key="8">
    <source>
        <dbReference type="Proteomes" id="UP001596142"/>
    </source>
</evidence>
<dbReference type="PANTHER" id="PTHR33507:SF3">
    <property type="entry name" value="INNER MEMBRANE PROTEIN YBBJ"/>
    <property type="match status" value="1"/>
</dbReference>